<dbReference type="Proteomes" id="UP000321287">
    <property type="component" value="Unassembled WGS sequence"/>
</dbReference>
<evidence type="ECO:0000256" key="9">
    <source>
        <dbReference type="ARBA" id="ARBA00048531"/>
    </source>
</evidence>
<dbReference type="AlphaFoldDB" id="A0AAN4R137"/>
<keyword evidence="13" id="KW-1185">Reference proteome</keyword>
<dbReference type="PANTHER" id="PTHR42885">
    <property type="entry name" value="HISTIDINOL-PHOSPHATE AMINOTRANSFERASE-RELATED"/>
    <property type="match status" value="1"/>
</dbReference>
<reference evidence="12 13" key="1">
    <citation type="submission" date="2019-07" db="EMBL/GenBank/DDBJ databases">
        <title>Whole genome shotgun sequence of Asaia bogorensis NBRC 16594.</title>
        <authorList>
            <person name="Hosoyama A."/>
            <person name="Uohara A."/>
            <person name="Ohji S."/>
            <person name="Ichikawa N."/>
        </authorList>
    </citation>
    <scope>NUCLEOTIDE SEQUENCE [LARGE SCALE GENOMIC DNA]</scope>
    <source>
        <strain evidence="12 13">NBRC 16594</strain>
    </source>
</reference>
<keyword evidence="6" id="KW-0663">Pyridoxal phosphate</keyword>
<dbReference type="InterPro" id="IPR015424">
    <property type="entry name" value="PyrdxlP-dep_Trfase"/>
</dbReference>
<evidence type="ECO:0000256" key="1">
    <source>
        <dbReference type="ARBA" id="ARBA00001933"/>
    </source>
</evidence>
<comment type="cofactor">
    <cofactor evidence="1">
        <name>pyridoxal 5'-phosphate</name>
        <dbReference type="ChEBI" id="CHEBI:597326"/>
    </cofactor>
</comment>
<feature type="region of interest" description="Disordered" evidence="10">
    <location>
        <begin position="1"/>
        <end position="21"/>
    </location>
</feature>
<sequence>MTAKHEERHHSMTPWPAHGGQLSTLARHFPQAPTPLIDLSTGINPFAYPFTPPGADALSRLPDPAEEEALRFAASQAYGVSPDHVLAGPGTQMLIGLLPILLSRQQRVEGVRILTPTYSGHETAWAAAGVPITFIPHGASLPMPGRNIVTIICAPNNPTGHVLSAGEIASLAESHGHADGVLVIDEAFADFQPVSAASLLPHRALIVCRSFGKTYGLAGVRLGFLLGTHPVLHAMREVMGPWAVNTAGCQIGREALLDTAWRDSMSLRLAHQTQILRHILHDAGLSFVGGTLLFSLWRTAHAQEIWERLAQAGILVRRFAWDETLLRFGLPADEGALTRLTKALTSPAS</sequence>
<dbReference type="InterPro" id="IPR015421">
    <property type="entry name" value="PyrdxlP-dep_Trfase_major"/>
</dbReference>
<evidence type="ECO:0000256" key="8">
    <source>
        <dbReference type="ARBA" id="ARBA00029996"/>
    </source>
</evidence>
<evidence type="ECO:0000256" key="4">
    <source>
        <dbReference type="ARBA" id="ARBA00012285"/>
    </source>
</evidence>
<evidence type="ECO:0000256" key="10">
    <source>
        <dbReference type="SAM" id="MobiDB-lite"/>
    </source>
</evidence>
<keyword evidence="7" id="KW-0456">Lyase</keyword>
<dbReference type="Gene3D" id="3.90.1150.10">
    <property type="entry name" value="Aspartate Aminotransferase, domain 1"/>
    <property type="match status" value="1"/>
</dbReference>
<accession>A0AAN4R137</accession>
<evidence type="ECO:0000256" key="2">
    <source>
        <dbReference type="ARBA" id="ARBA00003444"/>
    </source>
</evidence>
<evidence type="ECO:0000256" key="5">
    <source>
        <dbReference type="ARBA" id="ARBA00022573"/>
    </source>
</evidence>
<dbReference type="EC" id="4.1.1.81" evidence="4"/>
<dbReference type="EMBL" id="BJVS01000002">
    <property type="protein sequence ID" value="GEL52923.1"/>
    <property type="molecule type" value="Genomic_DNA"/>
</dbReference>
<evidence type="ECO:0000256" key="3">
    <source>
        <dbReference type="ARBA" id="ARBA00004953"/>
    </source>
</evidence>
<dbReference type="Pfam" id="PF00155">
    <property type="entry name" value="Aminotran_1_2"/>
    <property type="match status" value="1"/>
</dbReference>
<dbReference type="CDD" id="cd00609">
    <property type="entry name" value="AAT_like"/>
    <property type="match status" value="1"/>
</dbReference>
<feature type="domain" description="Aminotransferase class I/classII large" evidence="11">
    <location>
        <begin position="67"/>
        <end position="330"/>
    </location>
</feature>
<gene>
    <name evidence="12" type="primary">cobC</name>
    <name evidence="12" type="ORF">ABO01nite_09300</name>
</gene>
<proteinExistence type="predicted"/>
<dbReference type="NCBIfam" id="TIGR01140">
    <property type="entry name" value="L_thr_O3P_dcar"/>
    <property type="match status" value="1"/>
</dbReference>
<evidence type="ECO:0000256" key="7">
    <source>
        <dbReference type="ARBA" id="ARBA00023239"/>
    </source>
</evidence>
<comment type="function">
    <text evidence="2">Decarboxylates L-threonine-O-3-phosphate to yield (R)-1-amino-2-propanol O-2-phosphate, the precursor for the linkage between the nucleotide loop and the corrin ring in cobalamin.</text>
</comment>
<name>A0AAN4R137_9PROT</name>
<feature type="compositionally biased region" description="Basic and acidic residues" evidence="10">
    <location>
        <begin position="1"/>
        <end position="10"/>
    </location>
</feature>
<dbReference type="SUPFAM" id="SSF53383">
    <property type="entry name" value="PLP-dependent transferases"/>
    <property type="match status" value="1"/>
</dbReference>
<evidence type="ECO:0000313" key="13">
    <source>
        <dbReference type="Proteomes" id="UP000321287"/>
    </source>
</evidence>
<dbReference type="InterPro" id="IPR004839">
    <property type="entry name" value="Aminotransferase_I/II_large"/>
</dbReference>
<dbReference type="GO" id="GO:0048472">
    <property type="term" value="F:threonine-phosphate decarboxylase activity"/>
    <property type="evidence" value="ECO:0007669"/>
    <property type="project" value="UniProtKB-EC"/>
</dbReference>
<dbReference type="KEGG" id="abg:Asbog_00259"/>
<comment type="catalytic activity">
    <reaction evidence="9">
        <text>O-phospho-L-threonine + H(+) = (R)-1-aminopropan-2-yl phosphate + CO2</text>
        <dbReference type="Rhea" id="RHEA:11492"/>
        <dbReference type="ChEBI" id="CHEBI:15378"/>
        <dbReference type="ChEBI" id="CHEBI:16526"/>
        <dbReference type="ChEBI" id="CHEBI:58563"/>
        <dbReference type="ChEBI" id="CHEBI:58675"/>
        <dbReference type="EC" id="4.1.1.81"/>
    </reaction>
</comment>
<dbReference type="InterPro" id="IPR005860">
    <property type="entry name" value="CobD"/>
</dbReference>
<protein>
    <recommendedName>
        <fullName evidence="4">threonine-phosphate decarboxylase</fullName>
        <ecNumber evidence="4">4.1.1.81</ecNumber>
    </recommendedName>
    <alternativeName>
        <fullName evidence="8">L-threonine-O-3-phosphate decarboxylase</fullName>
    </alternativeName>
</protein>
<comment type="caution">
    <text evidence="12">The sequence shown here is derived from an EMBL/GenBank/DDBJ whole genome shotgun (WGS) entry which is preliminary data.</text>
</comment>
<dbReference type="PANTHER" id="PTHR42885:SF1">
    <property type="entry name" value="THREONINE-PHOSPHATE DECARBOXYLASE"/>
    <property type="match status" value="1"/>
</dbReference>
<dbReference type="Gene3D" id="3.40.640.10">
    <property type="entry name" value="Type I PLP-dependent aspartate aminotransferase-like (Major domain)"/>
    <property type="match status" value="1"/>
</dbReference>
<dbReference type="InterPro" id="IPR015422">
    <property type="entry name" value="PyrdxlP-dep_Trfase_small"/>
</dbReference>
<dbReference type="GO" id="GO:0009236">
    <property type="term" value="P:cobalamin biosynthetic process"/>
    <property type="evidence" value="ECO:0007669"/>
    <property type="project" value="UniProtKB-KW"/>
</dbReference>
<comment type="pathway">
    <text evidence="3">Cofactor biosynthesis; adenosylcobalamin biosynthesis.</text>
</comment>
<keyword evidence="5" id="KW-0169">Cobalamin biosynthesis</keyword>
<evidence type="ECO:0000313" key="12">
    <source>
        <dbReference type="EMBL" id="GEL52923.1"/>
    </source>
</evidence>
<organism evidence="12 13">
    <name type="scientific">Asaia bogorensis NBRC 16594</name>
    <dbReference type="NCBI Taxonomy" id="1231624"/>
    <lineage>
        <taxon>Bacteria</taxon>
        <taxon>Pseudomonadati</taxon>
        <taxon>Pseudomonadota</taxon>
        <taxon>Alphaproteobacteria</taxon>
        <taxon>Acetobacterales</taxon>
        <taxon>Acetobacteraceae</taxon>
        <taxon>Asaia</taxon>
    </lineage>
</organism>
<dbReference type="GO" id="GO:0030170">
    <property type="term" value="F:pyridoxal phosphate binding"/>
    <property type="evidence" value="ECO:0007669"/>
    <property type="project" value="InterPro"/>
</dbReference>
<evidence type="ECO:0000259" key="11">
    <source>
        <dbReference type="Pfam" id="PF00155"/>
    </source>
</evidence>
<evidence type="ECO:0000256" key="6">
    <source>
        <dbReference type="ARBA" id="ARBA00022898"/>
    </source>
</evidence>